<accession>A0A3D8J9R1</accession>
<dbReference type="SUPFAM" id="SSF54637">
    <property type="entry name" value="Thioesterase/thiol ester dehydrase-isomerase"/>
    <property type="match status" value="1"/>
</dbReference>
<dbReference type="Proteomes" id="UP000256424">
    <property type="component" value="Unassembled WGS sequence"/>
</dbReference>
<dbReference type="RefSeq" id="WP_104763718.1">
    <property type="nucleotide sequence ID" value="NZ_FZPM01000030.1"/>
</dbReference>
<gene>
    <name evidence="1" type="ORF">CQA66_00070</name>
</gene>
<evidence type="ECO:0000313" key="2">
    <source>
        <dbReference type="Proteomes" id="UP000256424"/>
    </source>
</evidence>
<organism evidence="1 2">
    <name type="scientific">Helicobacter aurati</name>
    <dbReference type="NCBI Taxonomy" id="137778"/>
    <lineage>
        <taxon>Bacteria</taxon>
        <taxon>Pseudomonadati</taxon>
        <taxon>Campylobacterota</taxon>
        <taxon>Epsilonproteobacteria</taxon>
        <taxon>Campylobacterales</taxon>
        <taxon>Helicobacteraceae</taxon>
        <taxon>Helicobacter</taxon>
    </lineage>
</organism>
<proteinExistence type="predicted"/>
<dbReference type="EMBL" id="NXLW01000001">
    <property type="protein sequence ID" value="RDU73631.1"/>
    <property type="molecule type" value="Genomic_DNA"/>
</dbReference>
<dbReference type="OrthoDB" id="9800188at2"/>
<dbReference type="Pfam" id="PF22817">
    <property type="entry name" value="ApeP-like"/>
    <property type="match status" value="1"/>
</dbReference>
<reference evidence="1 2" key="1">
    <citation type="submission" date="2018-04" db="EMBL/GenBank/DDBJ databases">
        <title>Novel Campyloabacter and Helicobacter Species and Strains.</title>
        <authorList>
            <person name="Mannion A.J."/>
            <person name="Shen Z."/>
            <person name="Fox J.G."/>
        </authorList>
    </citation>
    <scope>NUCLEOTIDE SEQUENCE [LARGE SCALE GENOMIC DNA]</scope>
    <source>
        <strain evidence="1 2">MIT 97-5075</strain>
    </source>
</reference>
<name>A0A3D8J9R1_9HELI</name>
<evidence type="ECO:0000313" key="1">
    <source>
        <dbReference type="EMBL" id="RDU73631.1"/>
    </source>
</evidence>
<protein>
    <recommendedName>
        <fullName evidence="3">Thioester dehydrase</fullName>
    </recommendedName>
</protein>
<dbReference type="Gene3D" id="3.10.129.10">
    <property type="entry name" value="Hotdog Thioesterase"/>
    <property type="match status" value="1"/>
</dbReference>
<dbReference type="InterPro" id="IPR016776">
    <property type="entry name" value="ApeP-like_dehydratase"/>
</dbReference>
<dbReference type="AlphaFoldDB" id="A0A3D8J9R1"/>
<dbReference type="InterPro" id="IPR029069">
    <property type="entry name" value="HotDog_dom_sf"/>
</dbReference>
<sequence length="176" mass="19964">MSSDFKQGIKERTIKNLLPHSGEMILIHSVLQYDTQSIWTKTHITQDNVFLQNGTFAMYQGIELMAQSLGILRGLLATNQSSKLGFILGIRNFVMYRHTAHIGDTLITKANLSLQDANGFGVYECEIFCEKIRNAQIQDSPVSFHQNLELAAKAKLSILNPNEEFIEQKLYDTEVR</sequence>
<keyword evidence="2" id="KW-1185">Reference proteome</keyword>
<comment type="caution">
    <text evidence="1">The sequence shown here is derived from an EMBL/GenBank/DDBJ whole genome shotgun (WGS) entry which is preliminary data.</text>
</comment>
<dbReference type="PIRSF" id="PIRSF020565">
    <property type="entry name" value="3Ho_Ac_ACP_DH_prd"/>
    <property type="match status" value="1"/>
</dbReference>
<evidence type="ECO:0008006" key="3">
    <source>
        <dbReference type="Google" id="ProtNLM"/>
    </source>
</evidence>